<proteinExistence type="predicted"/>
<name>A0A8X6G6K6_TRICU</name>
<reference evidence="2" key="1">
    <citation type="submission" date="2020-07" db="EMBL/GenBank/DDBJ databases">
        <title>Multicomponent nature underlies the extraordinary mechanical properties of spider dragline silk.</title>
        <authorList>
            <person name="Kono N."/>
            <person name="Nakamura H."/>
            <person name="Mori M."/>
            <person name="Yoshida Y."/>
            <person name="Ohtoshi R."/>
            <person name="Malay A.D."/>
            <person name="Moran D.A.P."/>
            <person name="Tomita M."/>
            <person name="Numata K."/>
            <person name="Arakawa K."/>
        </authorList>
    </citation>
    <scope>NUCLEOTIDE SEQUENCE</scope>
</reference>
<evidence type="ECO:0000313" key="2">
    <source>
        <dbReference type="EMBL" id="GFQ95459.1"/>
    </source>
</evidence>
<feature type="non-terminal residue" evidence="2">
    <location>
        <position position="57"/>
    </location>
</feature>
<organism evidence="2 3">
    <name type="scientific">Trichonephila clavata</name>
    <name type="common">Joro spider</name>
    <name type="synonym">Nephila clavata</name>
    <dbReference type="NCBI Taxonomy" id="2740835"/>
    <lineage>
        <taxon>Eukaryota</taxon>
        <taxon>Metazoa</taxon>
        <taxon>Ecdysozoa</taxon>
        <taxon>Arthropoda</taxon>
        <taxon>Chelicerata</taxon>
        <taxon>Arachnida</taxon>
        <taxon>Araneae</taxon>
        <taxon>Araneomorphae</taxon>
        <taxon>Entelegynae</taxon>
        <taxon>Araneoidea</taxon>
        <taxon>Nephilidae</taxon>
        <taxon>Trichonephila</taxon>
    </lineage>
</organism>
<accession>A0A8X6G6K6</accession>
<dbReference type="Proteomes" id="UP000887116">
    <property type="component" value="Unassembled WGS sequence"/>
</dbReference>
<keyword evidence="3" id="KW-1185">Reference proteome</keyword>
<feature type="region of interest" description="Disordered" evidence="1">
    <location>
        <begin position="31"/>
        <end position="57"/>
    </location>
</feature>
<comment type="caution">
    <text evidence="2">The sequence shown here is derived from an EMBL/GenBank/DDBJ whole genome shotgun (WGS) entry which is preliminary data.</text>
</comment>
<dbReference type="OrthoDB" id="10554345at2759"/>
<evidence type="ECO:0000256" key="1">
    <source>
        <dbReference type="SAM" id="MobiDB-lite"/>
    </source>
</evidence>
<gene>
    <name evidence="2" type="ORF">TNCT_334261</name>
</gene>
<dbReference type="AlphaFoldDB" id="A0A8X6G6K6"/>
<sequence>MQRDDKPNTISKYDSKAFFFHDHTWKFRGKHKQPLHELPANHSRDPFTPLGESGGTG</sequence>
<evidence type="ECO:0000313" key="3">
    <source>
        <dbReference type="Proteomes" id="UP000887116"/>
    </source>
</evidence>
<dbReference type="EMBL" id="BMAO01004565">
    <property type="protein sequence ID" value="GFQ95459.1"/>
    <property type="molecule type" value="Genomic_DNA"/>
</dbReference>
<protein>
    <submittedName>
        <fullName evidence="2">Uncharacterized protein</fullName>
    </submittedName>
</protein>